<reference evidence="2" key="1">
    <citation type="submission" date="2022-12" db="EMBL/GenBank/DDBJ databases">
        <authorList>
            <person name="Mo P."/>
        </authorList>
    </citation>
    <scope>NUCLEOTIDE SEQUENCE [LARGE SCALE GENOMIC DNA]</scope>
    <source>
        <strain evidence="2">HUAS 3-15</strain>
    </source>
</reference>
<evidence type="ECO:0000313" key="1">
    <source>
        <dbReference type="EMBL" id="WBP85338.1"/>
    </source>
</evidence>
<accession>A0ABY7PY29</accession>
<protein>
    <submittedName>
        <fullName evidence="1">Uncharacterized protein</fullName>
    </submittedName>
</protein>
<evidence type="ECO:0000313" key="2">
    <source>
        <dbReference type="Proteomes" id="UP001212821"/>
    </source>
</evidence>
<organism evidence="1 2">
    <name type="scientific">Kitasatospora cathayae</name>
    <dbReference type="NCBI Taxonomy" id="3004092"/>
    <lineage>
        <taxon>Bacteria</taxon>
        <taxon>Bacillati</taxon>
        <taxon>Actinomycetota</taxon>
        <taxon>Actinomycetes</taxon>
        <taxon>Kitasatosporales</taxon>
        <taxon>Streptomycetaceae</taxon>
        <taxon>Kitasatospora</taxon>
    </lineage>
</organism>
<name>A0ABY7PY29_9ACTN</name>
<dbReference type="RefSeq" id="WP_270141232.1">
    <property type="nucleotide sequence ID" value="NZ_CP115450.1"/>
</dbReference>
<proteinExistence type="predicted"/>
<keyword evidence="2" id="KW-1185">Reference proteome</keyword>
<sequence length="63" mass="7038">MSDVFGQELREQLAEARRQRASARAAGDEDGAQAYAGRITQLLRIAAHHGIEVERTVEEEEED</sequence>
<dbReference type="EMBL" id="CP115450">
    <property type="protein sequence ID" value="WBP85338.1"/>
    <property type="molecule type" value="Genomic_DNA"/>
</dbReference>
<dbReference type="Proteomes" id="UP001212821">
    <property type="component" value="Chromosome"/>
</dbReference>
<gene>
    <name evidence="1" type="ORF">O1G21_05335</name>
</gene>